<dbReference type="Proteomes" id="UP000032141">
    <property type="component" value="Chromosome C1"/>
</dbReference>
<dbReference type="Gramene" id="Bo1g141490.1">
    <property type="protein sequence ID" value="Bo1g141490.1"/>
    <property type="gene ID" value="Bo1g141490"/>
</dbReference>
<protein>
    <recommendedName>
        <fullName evidence="1">FBD domain-containing protein</fullName>
    </recommendedName>
</protein>
<accession>A0A0D3AEL4</accession>
<dbReference type="EnsemblPlants" id="Bo1g141490.1">
    <property type="protein sequence ID" value="Bo1g141490.1"/>
    <property type="gene ID" value="Bo1g141490"/>
</dbReference>
<dbReference type="PANTHER" id="PTHR31900">
    <property type="entry name" value="F-BOX/RNI SUPERFAMILY PROTEIN-RELATED"/>
    <property type="match status" value="1"/>
</dbReference>
<dbReference type="Pfam" id="PF08387">
    <property type="entry name" value="FBD"/>
    <property type="match status" value="1"/>
</dbReference>
<dbReference type="SMART" id="SM00579">
    <property type="entry name" value="FBD"/>
    <property type="match status" value="1"/>
</dbReference>
<reference evidence="2 3" key="1">
    <citation type="journal article" date="2014" name="Genome Biol.">
        <title>Transcriptome and methylome profiling reveals relics of genome dominance in the mesopolyploid Brassica oleracea.</title>
        <authorList>
            <person name="Parkin I.A."/>
            <person name="Koh C."/>
            <person name="Tang H."/>
            <person name="Robinson S.J."/>
            <person name="Kagale S."/>
            <person name="Clarke W.E."/>
            <person name="Town C.D."/>
            <person name="Nixon J."/>
            <person name="Krishnakumar V."/>
            <person name="Bidwell S.L."/>
            <person name="Denoeud F."/>
            <person name="Belcram H."/>
            <person name="Links M.G."/>
            <person name="Just J."/>
            <person name="Clarke C."/>
            <person name="Bender T."/>
            <person name="Huebert T."/>
            <person name="Mason A.S."/>
            <person name="Pires J.C."/>
            <person name="Barker G."/>
            <person name="Moore J."/>
            <person name="Walley P.G."/>
            <person name="Manoli S."/>
            <person name="Batley J."/>
            <person name="Edwards D."/>
            <person name="Nelson M.N."/>
            <person name="Wang X."/>
            <person name="Paterson A.H."/>
            <person name="King G."/>
            <person name="Bancroft I."/>
            <person name="Chalhoub B."/>
            <person name="Sharpe A.G."/>
        </authorList>
    </citation>
    <scope>NUCLEOTIDE SEQUENCE</scope>
    <source>
        <strain evidence="2 3">cv. TO1000</strain>
    </source>
</reference>
<name>A0A0D3AEL4_BRAOL</name>
<evidence type="ECO:0000313" key="2">
    <source>
        <dbReference type="EnsemblPlants" id="Bo1g141490.1"/>
    </source>
</evidence>
<sequence>MLLLNNAPKLKVLMLDTASTFRKIGESEDLPPRSYVPSCLSSEFEIVEWVKYGGTREEKKLLEYILANSKCLKRAGISMRYSKDCKSAMIKIKRS</sequence>
<feature type="domain" description="FBD" evidence="1">
    <location>
        <begin position="38"/>
        <end position="93"/>
    </location>
</feature>
<dbReference type="InterPro" id="IPR006566">
    <property type="entry name" value="FBD"/>
</dbReference>
<evidence type="ECO:0000313" key="3">
    <source>
        <dbReference type="Proteomes" id="UP000032141"/>
    </source>
</evidence>
<dbReference type="HOGENOM" id="CLU_2375723_0_0_1"/>
<dbReference type="InterPro" id="IPR050232">
    <property type="entry name" value="FBL13/AtMIF1-like"/>
</dbReference>
<proteinExistence type="predicted"/>
<reference evidence="2" key="2">
    <citation type="submission" date="2015-03" db="UniProtKB">
        <authorList>
            <consortium name="EnsemblPlants"/>
        </authorList>
    </citation>
    <scope>IDENTIFICATION</scope>
</reference>
<dbReference type="AlphaFoldDB" id="A0A0D3AEL4"/>
<keyword evidence="3" id="KW-1185">Reference proteome</keyword>
<dbReference type="PANTHER" id="PTHR31900:SF34">
    <property type="entry name" value="EMB|CAB62440.1-RELATED"/>
    <property type="match status" value="1"/>
</dbReference>
<organism evidence="2 3">
    <name type="scientific">Brassica oleracea var. oleracea</name>
    <dbReference type="NCBI Taxonomy" id="109376"/>
    <lineage>
        <taxon>Eukaryota</taxon>
        <taxon>Viridiplantae</taxon>
        <taxon>Streptophyta</taxon>
        <taxon>Embryophyta</taxon>
        <taxon>Tracheophyta</taxon>
        <taxon>Spermatophyta</taxon>
        <taxon>Magnoliopsida</taxon>
        <taxon>eudicotyledons</taxon>
        <taxon>Gunneridae</taxon>
        <taxon>Pentapetalae</taxon>
        <taxon>rosids</taxon>
        <taxon>malvids</taxon>
        <taxon>Brassicales</taxon>
        <taxon>Brassicaceae</taxon>
        <taxon>Brassiceae</taxon>
        <taxon>Brassica</taxon>
    </lineage>
</organism>
<evidence type="ECO:0000259" key="1">
    <source>
        <dbReference type="SMART" id="SM00579"/>
    </source>
</evidence>